<dbReference type="AlphaFoldDB" id="A0A1X2H559"/>
<organism evidence="2 3">
    <name type="scientific">Syncephalastrum racemosum</name>
    <name type="common">Filamentous fungus</name>
    <dbReference type="NCBI Taxonomy" id="13706"/>
    <lineage>
        <taxon>Eukaryota</taxon>
        <taxon>Fungi</taxon>
        <taxon>Fungi incertae sedis</taxon>
        <taxon>Mucoromycota</taxon>
        <taxon>Mucoromycotina</taxon>
        <taxon>Mucoromycetes</taxon>
        <taxon>Mucorales</taxon>
        <taxon>Syncephalastraceae</taxon>
        <taxon>Syncephalastrum</taxon>
    </lineage>
</organism>
<evidence type="ECO:0000256" key="1">
    <source>
        <dbReference type="SAM" id="Phobius"/>
    </source>
</evidence>
<evidence type="ECO:0000313" key="2">
    <source>
        <dbReference type="EMBL" id="ORY93511.1"/>
    </source>
</evidence>
<keyword evidence="1" id="KW-0472">Membrane</keyword>
<comment type="caution">
    <text evidence="2">The sequence shown here is derived from an EMBL/GenBank/DDBJ whole genome shotgun (WGS) entry which is preliminary data.</text>
</comment>
<evidence type="ECO:0000313" key="3">
    <source>
        <dbReference type="Proteomes" id="UP000242180"/>
    </source>
</evidence>
<feature type="transmembrane region" description="Helical" evidence="1">
    <location>
        <begin position="95"/>
        <end position="115"/>
    </location>
</feature>
<sequence length="163" mass="19411">MCVRNWKEESRPNSRWYTTKEKEETMIRNPTDVLCDTGNYEGLFAHCSFSPWLLMYPCRKKMDCATLRASKVLGKKRVRVSKSREWWKYCPALRLYLFFLLLLLSLAYVLAFTILESLIWTKRRPSFSFYILVLVYAASAEEFLFFFYYPSLFLSSFFSSLSP</sequence>
<accession>A0A1X2H559</accession>
<protein>
    <submittedName>
        <fullName evidence="2">Uncharacterized protein</fullName>
    </submittedName>
</protein>
<dbReference type="Proteomes" id="UP000242180">
    <property type="component" value="Unassembled WGS sequence"/>
</dbReference>
<reference evidence="2 3" key="1">
    <citation type="submission" date="2016-07" db="EMBL/GenBank/DDBJ databases">
        <title>Pervasive Adenine N6-methylation of Active Genes in Fungi.</title>
        <authorList>
            <consortium name="DOE Joint Genome Institute"/>
            <person name="Mondo S.J."/>
            <person name="Dannebaum R.O."/>
            <person name="Kuo R.C."/>
            <person name="Labutti K."/>
            <person name="Haridas S."/>
            <person name="Kuo A."/>
            <person name="Salamov A."/>
            <person name="Ahrendt S.R."/>
            <person name="Lipzen A."/>
            <person name="Sullivan W."/>
            <person name="Andreopoulos W.B."/>
            <person name="Clum A."/>
            <person name="Lindquist E."/>
            <person name="Daum C."/>
            <person name="Ramamoorthy G.K."/>
            <person name="Gryganskyi A."/>
            <person name="Culley D."/>
            <person name="Magnuson J.K."/>
            <person name="James T.Y."/>
            <person name="O'Malley M.A."/>
            <person name="Stajich J.E."/>
            <person name="Spatafora J.W."/>
            <person name="Visel A."/>
            <person name="Grigoriev I.V."/>
        </authorList>
    </citation>
    <scope>NUCLEOTIDE SEQUENCE [LARGE SCALE GENOMIC DNA]</scope>
    <source>
        <strain evidence="2 3">NRRL 2496</strain>
    </source>
</reference>
<name>A0A1X2H559_SYNRA</name>
<gene>
    <name evidence="2" type="ORF">BCR43DRAFT_379826</name>
</gene>
<dbReference type="InParanoid" id="A0A1X2H559"/>
<proteinExistence type="predicted"/>
<dbReference type="EMBL" id="MCGN01000009">
    <property type="protein sequence ID" value="ORY93511.1"/>
    <property type="molecule type" value="Genomic_DNA"/>
</dbReference>
<keyword evidence="3" id="KW-1185">Reference proteome</keyword>
<keyword evidence="1" id="KW-0812">Transmembrane</keyword>
<feature type="transmembrane region" description="Helical" evidence="1">
    <location>
        <begin position="127"/>
        <end position="149"/>
    </location>
</feature>
<keyword evidence="1" id="KW-1133">Transmembrane helix</keyword>